<keyword evidence="3" id="KW-1185">Reference proteome</keyword>
<evidence type="ECO:0000313" key="3">
    <source>
        <dbReference type="Proteomes" id="UP001596513"/>
    </source>
</evidence>
<dbReference type="Proteomes" id="UP001596513">
    <property type="component" value="Unassembled WGS sequence"/>
</dbReference>
<reference evidence="2" key="1">
    <citation type="journal article" date="2014" name="Int. J. Syst. Evol. Microbiol.">
        <title>Complete genome of a new Firmicutes species belonging to the dominant human colonic microbiota ('Ruminococcus bicirculans') reveals two chromosomes and a selective capacity to utilize plant glucans.</title>
        <authorList>
            <consortium name="NISC Comparative Sequencing Program"/>
            <person name="Wegmann U."/>
            <person name="Louis P."/>
            <person name="Goesmann A."/>
            <person name="Henrissat B."/>
            <person name="Duncan S.H."/>
            <person name="Flint H.J."/>
        </authorList>
    </citation>
    <scope>NUCLEOTIDE SEQUENCE</scope>
    <source>
        <strain evidence="2">JCM 19635</strain>
    </source>
</reference>
<evidence type="ECO:0000313" key="1">
    <source>
        <dbReference type="EMBL" id="MFC7666040.1"/>
    </source>
</evidence>
<reference evidence="2" key="3">
    <citation type="submission" date="2024-09" db="EMBL/GenBank/DDBJ databases">
        <authorList>
            <person name="Sun Q."/>
            <person name="Mori K."/>
        </authorList>
    </citation>
    <scope>NUCLEOTIDE SEQUENCE</scope>
    <source>
        <strain evidence="2">JCM 19635</strain>
    </source>
</reference>
<proteinExistence type="predicted"/>
<protein>
    <submittedName>
        <fullName evidence="2">Uncharacterized protein</fullName>
    </submittedName>
</protein>
<evidence type="ECO:0000313" key="2">
    <source>
        <dbReference type="EMBL" id="MFC7670441.1"/>
    </source>
</evidence>
<dbReference type="EMBL" id="JBHTEK010000001">
    <property type="protein sequence ID" value="MFC7670441.1"/>
    <property type="molecule type" value="Genomic_DNA"/>
</dbReference>
<dbReference type="EMBL" id="JBHTEK010000001">
    <property type="protein sequence ID" value="MFC7666040.1"/>
    <property type="molecule type" value="Genomic_DNA"/>
</dbReference>
<name>A0ABW2UCB7_9BACT</name>
<sequence length="60" mass="6690">MSKFYAFAALVLFMGLSTSLIRLQLVSSPVSKMRVPTYRSVSVASHAMVQVARPIVRIYN</sequence>
<dbReference type="RefSeq" id="WP_380199406.1">
    <property type="nucleotide sequence ID" value="NZ_JBHTEK010000001.1"/>
</dbReference>
<organism evidence="2 3">
    <name type="scientific">Hymenobacter humi</name>
    <dbReference type="NCBI Taxonomy" id="1411620"/>
    <lineage>
        <taxon>Bacteria</taxon>
        <taxon>Pseudomonadati</taxon>
        <taxon>Bacteroidota</taxon>
        <taxon>Cytophagia</taxon>
        <taxon>Cytophagales</taxon>
        <taxon>Hymenobacteraceae</taxon>
        <taxon>Hymenobacter</taxon>
    </lineage>
</organism>
<accession>A0ABW2UCB7</accession>
<gene>
    <name evidence="1" type="ORF">ACFQT0_00245</name>
    <name evidence="2" type="ORF">ACFQT0_26015</name>
</gene>
<reference evidence="3" key="2">
    <citation type="journal article" date="2019" name="Int. J. Syst. Evol. Microbiol.">
        <title>The Global Catalogue of Microorganisms (GCM) 10K type strain sequencing project: providing services to taxonomists for standard genome sequencing and annotation.</title>
        <authorList>
            <consortium name="The Broad Institute Genomics Platform"/>
            <consortium name="The Broad Institute Genome Sequencing Center for Infectious Disease"/>
            <person name="Wu L."/>
            <person name="Ma J."/>
        </authorList>
    </citation>
    <scope>NUCLEOTIDE SEQUENCE [LARGE SCALE GENOMIC DNA]</scope>
    <source>
        <strain evidence="3">JCM 19635</strain>
    </source>
</reference>
<comment type="caution">
    <text evidence="2">The sequence shown here is derived from an EMBL/GenBank/DDBJ whole genome shotgun (WGS) entry which is preliminary data.</text>
</comment>